<dbReference type="AlphaFoldDB" id="A0A0K0DGG3"/>
<evidence type="ECO:0000256" key="1">
    <source>
        <dbReference type="SAM" id="MobiDB-lite"/>
    </source>
</evidence>
<dbReference type="WBParaSite" id="ACAC_0001018201-mRNA-1">
    <property type="protein sequence ID" value="ACAC_0001018201-mRNA-1"/>
    <property type="gene ID" value="ACAC_0001018201"/>
</dbReference>
<evidence type="ECO:0000313" key="2">
    <source>
        <dbReference type="Proteomes" id="UP000035642"/>
    </source>
</evidence>
<reference evidence="3" key="2">
    <citation type="submission" date="2016-04" db="UniProtKB">
        <authorList>
            <consortium name="WormBaseParasite"/>
        </authorList>
    </citation>
    <scope>IDENTIFICATION</scope>
</reference>
<evidence type="ECO:0000313" key="3">
    <source>
        <dbReference type="WBParaSite" id="ACAC_0001018201-mRNA-1"/>
    </source>
</evidence>
<organism evidence="2 3">
    <name type="scientific">Angiostrongylus cantonensis</name>
    <name type="common">Rat lungworm</name>
    <dbReference type="NCBI Taxonomy" id="6313"/>
    <lineage>
        <taxon>Eukaryota</taxon>
        <taxon>Metazoa</taxon>
        <taxon>Ecdysozoa</taxon>
        <taxon>Nematoda</taxon>
        <taxon>Chromadorea</taxon>
        <taxon>Rhabditida</taxon>
        <taxon>Rhabditina</taxon>
        <taxon>Rhabditomorpha</taxon>
        <taxon>Strongyloidea</taxon>
        <taxon>Metastrongylidae</taxon>
        <taxon>Angiostrongylus</taxon>
    </lineage>
</organism>
<accession>A0A0K0DGG3</accession>
<dbReference type="Proteomes" id="UP000035642">
    <property type="component" value="Unassembled WGS sequence"/>
</dbReference>
<name>A0A0K0DGG3_ANGCA</name>
<sequence length="206" mass="22913">MLSEHLNDNDDIFLAVQNRLSNISLTSFGALETPTAEKISVMKHDEQRDAYIADVRAGRITLGIAEPERSITQTSSTLPEPVPTEPKNHFENEERNVHLIENAEAKPLANVQRNTSDNENRTTMFEKDEAPKQMGTMPGRNEKRENIQTNGLLLDIRPAPPLALTQMSSAYQKMVGLFGQINTSDSDDDAVVPTRATLTNENPRST</sequence>
<feature type="region of interest" description="Disordered" evidence="1">
    <location>
        <begin position="183"/>
        <end position="206"/>
    </location>
</feature>
<proteinExistence type="predicted"/>
<feature type="compositionally biased region" description="Polar residues" evidence="1">
    <location>
        <begin position="196"/>
        <end position="206"/>
    </location>
</feature>
<reference evidence="2" key="1">
    <citation type="submission" date="2012-09" db="EMBL/GenBank/DDBJ databases">
        <authorList>
            <person name="Martin A.A."/>
        </authorList>
    </citation>
    <scope>NUCLEOTIDE SEQUENCE</scope>
</reference>
<keyword evidence="2" id="KW-1185">Reference proteome</keyword>
<protein>
    <submittedName>
        <fullName evidence="3">Uncharacterized protein</fullName>
    </submittedName>
</protein>